<evidence type="ECO:0000259" key="6">
    <source>
        <dbReference type="PROSITE" id="PS50112"/>
    </source>
</evidence>
<dbReference type="InterPro" id="IPR036890">
    <property type="entry name" value="HATPase_C_sf"/>
</dbReference>
<dbReference type="RefSeq" id="WP_213497871.1">
    <property type="nucleotide sequence ID" value="NZ_CP074694.1"/>
</dbReference>
<dbReference type="Gene3D" id="3.30.565.10">
    <property type="entry name" value="Histidine kinase-like ATPase, C-terminal domain"/>
    <property type="match status" value="1"/>
</dbReference>
<feature type="domain" description="Histidine kinase" evidence="5">
    <location>
        <begin position="180"/>
        <end position="403"/>
    </location>
</feature>
<dbReference type="SUPFAM" id="SSF55785">
    <property type="entry name" value="PYP-like sensor domain (PAS domain)"/>
    <property type="match status" value="1"/>
</dbReference>
<keyword evidence="9" id="KW-1185">Reference proteome</keyword>
<dbReference type="InterPro" id="IPR003661">
    <property type="entry name" value="HisK_dim/P_dom"/>
</dbReference>
<organism evidence="8 9">
    <name type="scientific">Telmatocola sphagniphila</name>
    <dbReference type="NCBI Taxonomy" id="1123043"/>
    <lineage>
        <taxon>Bacteria</taxon>
        <taxon>Pseudomonadati</taxon>
        <taxon>Planctomycetota</taxon>
        <taxon>Planctomycetia</taxon>
        <taxon>Gemmatales</taxon>
        <taxon>Gemmataceae</taxon>
    </lineage>
</organism>
<dbReference type="Gene3D" id="3.30.450.20">
    <property type="entry name" value="PAS domain"/>
    <property type="match status" value="1"/>
</dbReference>
<dbReference type="PROSITE" id="PS50112">
    <property type="entry name" value="PAS"/>
    <property type="match status" value="1"/>
</dbReference>
<evidence type="ECO:0000256" key="2">
    <source>
        <dbReference type="ARBA" id="ARBA00012438"/>
    </source>
</evidence>
<dbReference type="InterPro" id="IPR004358">
    <property type="entry name" value="Sig_transdc_His_kin-like_C"/>
</dbReference>
<dbReference type="SUPFAM" id="SSF47384">
    <property type="entry name" value="Homodimeric domain of signal transducing histidine kinase"/>
    <property type="match status" value="1"/>
</dbReference>
<protein>
    <recommendedName>
        <fullName evidence="2">histidine kinase</fullName>
        <ecNumber evidence="2">2.7.13.3</ecNumber>
    </recommendedName>
</protein>
<dbReference type="PROSITE" id="PS50113">
    <property type="entry name" value="PAC"/>
    <property type="match status" value="1"/>
</dbReference>
<feature type="domain" description="PAC" evidence="7">
    <location>
        <begin position="115"/>
        <end position="167"/>
    </location>
</feature>
<comment type="catalytic activity">
    <reaction evidence="1">
        <text>ATP + protein L-histidine = ADP + protein N-phospho-L-histidine.</text>
        <dbReference type="EC" id="2.7.13.3"/>
    </reaction>
</comment>
<feature type="domain" description="PAS" evidence="6">
    <location>
        <begin position="45"/>
        <end position="112"/>
    </location>
</feature>
<dbReference type="InterPro" id="IPR000014">
    <property type="entry name" value="PAS"/>
</dbReference>
<dbReference type="SMART" id="SM00387">
    <property type="entry name" value="HATPase_c"/>
    <property type="match status" value="1"/>
</dbReference>
<keyword evidence="4" id="KW-0175">Coiled coil</keyword>
<dbReference type="Pfam" id="PF00512">
    <property type="entry name" value="HisKA"/>
    <property type="match status" value="1"/>
</dbReference>
<keyword evidence="3" id="KW-0597">Phosphoprotein</keyword>
<dbReference type="InterPro" id="IPR005467">
    <property type="entry name" value="His_kinase_dom"/>
</dbReference>
<evidence type="ECO:0000259" key="7">
    <source>
        <dbReference type="PROSITE" id="PS50113"/>
    </source>
</evidence>
<dbReference type="CDD" id="cd00130">
    <property type="entry name" value="PAS"/>
    <property type="match status" value="1"/>
</dbReference>
<reference evidence="8" key="1">
    <citation type="submission" date="2021-05" db="EMBL/GenBank/DDBJ databases">
        <title>Complete genome sequence of the cellulolytic planctomycete Telmatocola sphagniphila SP2T and characterization of the first cellulase from planctomycetes.</title>
        <authorList>
            <person name="Rakitin A.L."/>
            <person name="Beletsky A.V."/>
            <person name="Naumoff D.G."/>
            <person name="Kulichevskaya I.S."/>
            <person name="Mardanov A.V."/>
            <person name="Ravin N.V."/>
            <person name="Dedysh S.N."/>
        </authorList>
    </citation>
    <scope>NUCLEOTIDE SEQUENCE</scope>
    <source>
        <strain evidence="8">SP2T</strain>
    </source>
</reference>
<dbReference type="InterPro" id="IPR000700">
    <property type="entry name" value="PAS-assoc_C"/>
</dbReference>
<dbReference type="Pfam" id="PF13426">
    <property type="entry name" value="PAS_9"/>
    <property type="match status" value="1"/>
</dbReference>
<evidence type="ECO:0000313" key="9">
    <source>
        <dbReference type="Proteomes" id="UP000676194"/>
    </source>
</evidence>
<feature type="coiled-coil region" evidence="4">
    <location>
        <begin position="268"/>
        <end position="295"/>
    </location>
</feature>
<dbReference type="AlphaFoldDB" id="A0A8E6EZ25"/>
<dbReference type="Proteomes" id="UP000676194">
    <property type="component" value="Chromosome"/>
</dbReference>
<evidence type="ECO:0000256" key="3">
    <source>
        <dbReference type="ARBA" id="ARBA00022553"/>
    </source>
</evidence>
<dbReference type="PANTHER" id="PTHR43065">
    <property type="entry name" value="SENSOR HISTIDINE KINASE"/>
    <property type="match status" value="1"/>
</dbReference>
<dbReference type="PROSITE" id="PS50109">
    <property type="entry name" value="HIS_KIN"/>
    <property type="match status" value="1"/>
</dbReference>
<dbReference type="EMBL" id="CP074694">
    <property type="protein sequence ID" value="QVL32981.1"/>
    <property type="molecule type" value="Genomic_DNA"/>
</dbReference>
<evidence type="ECO:0000313" key="8">
    <source>
        <dbReference type="EMBL" id="QVL32981.1"/>
    </source>
</evidence>
<dbReference type="Pfam" id="PF02518">
    <property type="entry name" value="HATPase_c"/>
    <property type="match status" value="1"/>
</dbReference>
<dbReference type="SMART" id="SM00086">
    <property type="entry name" value="PAC"/>
    <property type="match status" value="1"/>
</dbReference>
<dbReference type="PANTHER" id="PTHR43065:SF42">
    <property type="entry name" value="TWO-COMPONENT SENSOR PPRA"/>
    <property type="match status" value="1"/>
</dbReference>
<dbReference type="KEGG" id="tsph:KIH39_03430"/>
<dbReference type="InterPro" id="IPR035965">
    <property type="entry name" value="PAS-like_dom_sf"/>
</dbReference>
<dbReference type="InterPro" id="IPR036097">
    <property type="entry name" value="HisK_dim/P_sf"/>
</dbReference>
<dbReference type="InterPro" id="IPR001610">
    <property type="entry name" value="PAC"/>
</dbReference>
<accession>A0A8E6EZ25</accession>
<name>A0A8E6EZ25_9BACT</name>
<dbReference type="CDD" id="cd00082">
    <property type="entry name" value="HisKA"/>
    <property type="match status" value="1"/>
</dbReference>
<dbReference type="Gene3D" id="1.10.287.130">
    <property type="match status" value="1"/>
</dbReference>
<dbReference type="NCBIfam" id="TIGR00229">
    <property type="entry name" value="sensory_box"/>
    <property type="match status" value="1"/>
</dbReference>
<dbReference type="PRINTS" id="PR00344">
    <property type="entry name" value="BCTRLSENSOR"/>
</dbReference>
<gene>
    <name evidence="8" type="ORF">KIH39_03430</name>
</gene>
<evidence type="ECO:0000256" key="1">
    <source>
        <dbReference type="ARBA" id="ARBA00000085"/>
    </source>
</evidence>
<proteinExistence type="predicted"/>
<dbReference type="InterPro" id="IPR003594">
    <property type="entry name" value="HATPase_dom"/>
</dbReference>
<dbReference type="SUPFAM" id="SSF55874">
    <property type="entry name" value="ATPase domain of HSP90 chaperone/DNA topoisomerase II/histidine kinase"/>
    <property type="match status" value="1"/>
</dbReference>
<evidence type="ECO:0000259" key="5">
    <source>
        <dbReference type="PROSITE" id="PS50109"/>
    </source>
</evidence>
<sequence length="404" mass="44689">MSNSVRTSPPVVSTWSISSDDLTPPAFEFSDNTEEVNPPLWKQNKIFDSLVQGIIITDPLQKDNPIVYVNPSFVRQTGYGGEEVLGRNCRFLQGPKTSPVALNELRSAVRTRTSCMVEILNYRKDGSTFWNALTINPIFDNNGQLIYFLGVQTEITNLKNVEEKLRQSQKMEAVGRLAGGVAHDFNNLLTIIAGYGEILLEGFSPNDPRREMLLEVKKATDRASILTHQLLAFSRKQVLQPALLNLNTVITNGEKNLRYLLGDGISLIINLDMTIEKVQADLAQLERMLMNLVAHSRSFLNVGGKLTIETSKALLDENYCRSHPALKPGSYVVLSVSDDGMGMDDESISQVFEPFFSSRTTGESGGMGMAMVEGFIKQTGGYISASSERGAGTTFRIYFPTLKI</sequence>
<dbReference type="GO" id="GO:0000155">
    <property type="term" value="F:phosphorelay sensor kinase activity"/>
    <property type="evidence" value="ECO:0007669"/>
    <property type="project" value="InterPro"/>
</dbReference>
<evidence type="ECO:0000256" key="4">
    <source>
        <dbReference type="SAM" id="Coils"/>
    </source>
</evidence>
<dbReference type="EC" id="2.7.13.3" evidence="2"/>
<dbReference type="SMART" id="SM00388">
    <property type="entry name" value="HisKA"/>
    <property type="match status" value="1"/>
</dbReference>
<dbReference type="SMART" id="SM00091">
    <property type="entry name" value="PAS"/>
    <property type="match status" value="1"/>
</dbReference>